<evidence type="ECO:0000313" key="2">
    <source>
        <dbReference type="Proteomes" id="UP000176791"/>
    </source>
</evidence>
<dbReference type="EMBL" id="MEZN01000016">
    <property type="protein sequence ID" value="OGD56443.1"/>
    <property type="molecule type" value="Genomic_DNA"/>
</dbReference>
<evidence type="ECO:0008006" key="3">
    <source>
        <dbReference type="Google" id="ProtNLM"/>
    </source>
</evidence>
<accession>A0A1F5DMS5</accession>
<proteinExistence type="predicted"/>
<dbReference type="Pfam" id="PF05973">
    <property type="entry name" value="Gp49"/>
    <property type="match status" value="1"/>
</dbReference>
<protein>
    <recommendedName>
        <fullName evidence="3">Addiction module toxin RelE</fullName>
    </recommendedName>
</protein>
<dbReference type="InterPro" id="IPR009241">
    <property type="entry name" value="HigB-like"/>
</dbReference>
<organism evidence="1 2">
    <name type="scientific">Candidatus Beckwithbacteria bacterium RIFCSPHIGHO2_12_FULL_47_17</name>
    <dbReference type="NCBI Taxonomy" id="1797460"/>
    <lineage>
        <taxon>Bacteria</taxon>
        <taxon>Candidatus Beckwithiibacteriota</taxon>
    </lineage>
</organism>
<dbReference type="Proteomes" id="UP000176791">
    <property type="component" value="Unassembled WGS sequence"/>
</dbReference>
<dbReference type="AlphaFoldDB" id="A0A1F5DMS5"/>
<gene>
    <name evidence="1" type="ORF">A3E73_03065</name>
</gene>
<dbReference type="STRING" id="1797460.A3E73_03065"/>
<reference evidence="1 2" key="1">
    <citation type="journal article" date="2016" name="Nat. Commun.">
        <title>Thousands of microbial genomes shed light on interconnected biogeochemical processes in an aquifer system.</title>
        <authorList>
            <person name="Anantharaman K."/>
            <person name="Brown C.T."/>
            <person name="Hug L.A."/>
            <person name="Sharon I."/>
            <person name="Castelle C.J."/>
            <person name="Probst A.J."/>
            <person name="Thomas B.C."/>
            <person name="Singh A."/>
            <person name="Wilkins M.J."/>
            <person name="Karaoz U."/>
            <person name="Brodie E.L."/>
            <person name="Williams K.H."/>
            <person name="Hubbard S.S."/>
            <person name="Banfield J.F."/>
        </authorList>
    </citation>
    <scope>NUCLEOTIDE SEQUENCE [LARGE SCALE GENOMIC DNA]</scope>
</reference>
<name>A0A1F5DMS5_9BACT</name>
<sequence>MPWRVAYFTKVTRYIEALSVDDEARVKQAISFLESYGPFLKAPDVKKVDRSLFELRIDRVKYLI</sequence>
<evidence type="ECO:0000313" key="1">
    <source>
        <dbReference type="EMBL" id="OGD56443.1"/>
    </source>
</evidence>
<comment type="caution">
    <text evidence="1">The sequence shown here is derived from an EMBL/GenBank/DDBJ whole genome shotgun (WGS) entry which is preliminary data.</text>
</comment>